<dbReference type="GO" id="GO:0046081">
    <property type="term" value="P:dUTP catabolic process"/>
    <property type="evidence" value="ECO:0007669"/>
    <property type="project" value="TreeGrafter"/>
</dbReference>
<accession>A0A0B5FQR0</accession>
<dbReference type="FunFam" id="1.10.287.1080:FF:000001">
    <property type="entry name" value="Nucleoside triphosphate pyrophosphohydrolase"/>
    <property type="match status" value="1"/>
</dbReference>
<dbReference type="InterPro" id="IPR004518">
    <property type="entry name" value="MazG-like_dom"/>
</dbReference>
<dbReference type="EMBL" id="CP010311">
    <property type="protein sequence ID" value="AJF06440.1"/>
    <property type="molecule type" value="Genomic_DNA"/>
</dbReference>
<evidence type="ECO:0000313" key="2">
    <source>
        <dbReference type="EMBL" id="AJF06440.1"/>
    </source>
</evidence>
<evidence type="ECO:0000259" key="1">
    <source>
        <dbReference type="Pfam" id="PF03819"/>
    </source>
</evidence>
<dbReference type="InterPro" id="IPR011551">
    <property type="entry name" value="NTP_PyrPHydrolase_MazG"/>
</dbReference>
<protein>
    <recommendedName>
        <fullName evidence="1">NTP pyrophosphohydrolase MazG-like domain-containing protein</fullName>
    </recommendedName>
</protein>
<name>A0A0B5FQR0_9BACT</name>
<dbReference type="Gene3D" id="1.10.287.1080">
    <property type="entry name" value="MazG-like"/>
    <property type="match status" value="1"/>
</dbReference>
<proteinExistence type="predicted"/>
<dbReference type="GO" id="GO:0046052">
    <property type="term" value="P:UTP catabolic process"/>
    <property type="evidence" value="ECO:0007669"/>
    <property type="project" value="TreeGrafter"/>
</dbReference>
<dbReference type="KEGG" id="gsb:GSUB_07635"/>
<reference evidence="2 3" key="1">
    <citation type="journal article" date="2015" name="Genome Announc.">
        <title>Genomes of Geoalkalibacter ferrihydriticus Z-0531T and Geoalkalibacter subterraneus Red1T, Two Haloalkaliphilic Metal-Reducing Deltaproteobacteria.</title>
        <authorList>
            <person name="Badalamenti J.P."/>
            <person name="Krajmalnik-Brown R."/>
            <person name="Torres C.I."/>
            <person name="Bond D.R."/>
        </authorList>
    </citation>
    <scope>NUCLEOTIDE SEQUENCE [LARGE SCALE GENOMIC DNA]</scope>
    <source>
        <strain evidence="2 3">Red1</strain>
    </source>
</reference>
<dbReference type="GO" id="GO:0046047">
    <property type="term" value="P:TTP catabolic process"/>
    <property type="evidence" value="ECO:0007669"/>
    <property type="project" value="TreeGrafter"/>
</dbReference>
<dbReference type="OrthoDB" id="9808939at2"/>
<dbReference type="CDD" id="cd11528">
    <property type="entry name" value="NTP-PPase_MazG_Nterm"/>
    <property type="match status" value="1"/>
</dbReference>
<dbReference type="RefSeq" id="WP_040200059.1">
    <property type="nucleotide sequence ID" value="NZ_CP010311.1"/>
</dbReference>
<dbReference type="SUPFAM" id="SSF101386">
    <property type="entry name" value="all-alpha NTP pyrophosphatases"/>
    <property type="match status" value="1"/>
</dbReference>
<dbReference type="InterPro" id="IPR048015">
    <property type="entry name" value="NTP-PPase_MazG-like_N"/>
</dbReference>
<dbReference type="GO" id="GO:0046076">
    <property type="term" value="P:dTTP catabolic process"/>
    <property type="evidence" value="ECO:0007669"/>
    <property type="project" value="TreeGrafter"/>
</dbReference>
<dbReference type="HOGENOM" id="CLU_038356_0_1_7"/>
<dbReference type="GO" id="GO:0006950">
    <property type="term" value="P:response to stress"/>
    <property type="evidence" value="ECO:0007669"/>
    <property type="project" value="UniProtKB-ARBA"/>
</dbReference>
<dbReference type="GO" id="GO:0046061">
    <property type="term" value="P:dATP catabolic process"/>
    <property type="evidence" value="ECO:0007669"/>
    <property type="project" value="TreeGrafter"/>
</dbReference>
<dbReference type="STRING" id="483547.GSUB_07635"/>
<organism evidence="2 3">
    <name type="scientific">Geoalkalibacter subterraneus</name>
    <dbReference type="NCBI Taxonomy" id="483547"/>
    <lineage>
        <taxon>Bacteria</taxon>
        <taxon>Pseudomonadati</taxon>
        <taxon>Thermodesulfobacteriota</taxon>
        <taxon>Desulfuromonadia</taxon>
        <taxon>Desulfuromonadales</taxon>
        <taxon>Geoalkalibacteraceae</taxon>
        <taxon>Geoalkalibacter</taxon>
    </lineage>
</organism>
<dbReference type="GO" id="GO:0047429">
    <property type="term" value="F:nucleoside triphosphate diphosphatase activity"/>
    <property type="evidence" value="ECO:0007669"/>
    <property type="project" value="TreeGrafter"/>
</dbReference>
<sequence>MKNASPYRLRDLVGVMKRLRAPDGCPWDREQTPQSLQPYLLEETHEVLEAIDRGHPDEICEELGDLLLQVVFITEIFSEQGEFSIDDVTHAITSKMIRRHPHVFEGISYESADDLKAQWEAIKREEKSTGTKSIRRGPAEVPPSLPGLMRAQKLISKKRVEADSELAQSLRKLILQEPASQQPRSQRIAAALCSLVDLAHQEGIDSEQVLRQYLNQSQQYVKTPEGKGG</sequence>
<dbReference type="PANTHER" id="PTHR30522">
    <property type="entry name" value="NUCLEOSIDE TRIPHOSPHATE PYROPHOSPHOHYDROLASE"/>
    <property type="match status" value="1"/>
</dbReference>
<dbReference type="GO" id="GO:0006203">
    <property type="term" value="P:dGTP catabolic process"/>
    <property type="evidence" value="ECO:0007669"/>
    <property type="project" value="TreeGrafter"/>
</dbReference>
<evidence type="ECO:0000313" key="3">
    <source>
        <dbReference type="Proteomes" id="UP000035036"/>
    </source>
</evidence>
<dbReference type="NCBIfam" id="TIGR00444">
    <property type="entry name" value="mazG"/>
    <property type="match status" value="1"/>
</dbReference>
<dbReference type="Proteomes" id="UP000035036">
    <property type="component" value="Chromosome"/>
</dbReference>
<feature type="domain" description="NTP pyrophosphohydrolase MazG-like" evidence="1">
    <location>
        <begin position="31"/>
        <end position="104"/>
    </location>
</feature>
<keyword evidence="3" id="KW-1185">Reference proteome</keyword>
<dbReference type="PANTHER" id="PTHR30522:SF0">
    <property type="entry name" value="NUCLEOSIDE TRIPHOSPHATE PYROPHOSPHOHYDROLASE"/>
    <property type="match status" value="1"/>
</dbReference>
<gene>
    <name evidence="2" type="ORF">GSUB_07635</name>
</gene>
<dbReference type="Pfam" id="PF03819">
    <property type="entry name" value="MazG"/>
    <property type="match status" value="1"/>
</dbReference>
<dbReference type="AlphaFoldDB" id="A0A0B5FQR0"/>